<keyword evidence="10" id="KW-1185">Reference proteome</keyword>
<feature type="region of interest" description="Disordered" evidence="7">
    <location>
        <begin position="683"/>
        <end position="731"/>
    </location>
</feature>
<keyword evidence="1 6" id="KW-0479">Metal-binding</keyword>
<dbReference type="InterPro" id="IPR041686">
    <property type="entry name" value="Znf-CCCH_3"/>
</dbReference>
<evidence type="ECO:0000313" key="10">
    <source>
        <dbReference type="Proteomes" id="UP000230069"/>
    </source>
</evidence>
<evidence type="ECO:0000256" key="6">
    <source>
        <dbReference type="PROSITE-ProRule" id="PRU00723"/>
    </source>
</evidence>
<dbReference type="GO" id="GO:0003729">
    <property type="term" value="F:mRNA binding"/>
    <property type="evidence" value="ECO:0007669"/>
    <property type="project" value="TreeGrafter"/>
</dbReference>
<dbReference type="FunFam" id="4.10.1000.10:FF:000021">
    <property type="entry name" value="Zinc finger CCCH domain-containing protein 17"/>
    <property type="match status" value="1"/>
</dbReference>
<feature type="compositionally biased region" description="Polar residues" evidence="7">
    <location>
        <begin position="440"/>
        <end position="451"/>
    </location>
</feature>
<feature type="compositionally biased region" description="Basic and acidic residues" evidence="7">
    <location>
        <begin position="462"/>
        <end position="480"/>
    </location>
</feature>
<dbReference type="FunCoup" id="A0A2G5F802">
    <property type="interactions" value="1472"/>
</dbReference>
<dbReference type="Proteomes" id="UP000230069">
    <property type="component" value="Unassembled WGS sequence"/>
</dbReference>
<dbReference type="InterPro" id="IPR036855">
    <property type="entry name" value="Znf_CCCH_sf"/>
</dbReference>
<name>A0A2G5F802_AQUCA</name>
<dbReference type="Pfam" id="PF15663">
    <property type="entry name" value="zf-CCCH_3"/>
    <property type="match status" value="1"/>
</dbReference>
<feature type="compositionally biased region" description="Basic and acidic residues" evidence="7">
    <location>
        <begin position="359"/>
        <end position="375"/>
    </location>
</feature>
<keyword evidence="3 6" id="KW-0863">Zinc-finger</keyword>
<evidence type="ECO:0000256" key="1">
    <source>
        <dbReference type="ARBA" id="ARBA00022723"/>
    </source>
</evidence>
<proteinExistence type="predicted"/>
<feature type="domain" description="C3H1-type" evidence="8">
    <location>
        <begin position="53"/>
        <end position="79"/>
    </location>
</feature>
<feature type="zinc finger region" description="C3H1-type" evidence="6">
    <location>
        <begin position="22"/>
        <end position="51"/>
    </location>
</feature>
<dbReference type="SMART" id="SM00356">
    <property type="entry name" value="ZnF_C3H1"/>
    <property type="match status" value="3"/>
</dbReference>
<evidence type="ECO:0000256" key="4">
    <source>
        <dbReference type="ARBA" id="ARBA00022833"/>
    </source>
</evidence>
<evidence type="ECO:0000259" key="8">
    <source>
        <dbReference type="PROSITE" id="PS50103"/>
    </source>
</evidence>
<dbReference type="InterPro" id="IPR000571">
    <property type="entry name" value="Znf_CCCH"/>
</dbReference>
<organism evidence="9 10">
    <name type="scientific">Aquilegia coerulea</name>
    <name type="common">Rocky mountain columbine</name>
    <dbReference type="NCBI Taxonomy" id="218851"/>
    <lineage>
        <taxon>Eukaryota</taxon>
        <taxon>Viridiplantae</taxon>
        <taxon>Streptophyta</taxon>
        <taxon>Embryophyta</taxon>
        <taxon>Tracheophyta</taxon>
        <taxon>Spermatophyta</taxon>
        <taxon>Magnoliopsida</taxon>
        <taxon>Ranunculales</taxon>
        <taxon>Ranunculaceae</taxon>
        <taxon>Thalictroideae</taxon>
        <taxon>Aquilegia</taxon>
    </lineage>
</organism>
<feature type="region of interest" description="Disordered" evidence="7">
    <location>
        <begin position="544"/>
        <end position="564"/>
    </location>
</feature>
<dbReference type="SUPFAM" id="SSF90229">
    <property type="entry name" value="CCCH zinc finger"/>
    <property type="match status" value="1"/>
</dbReference>
<dbReference type="InParanoid" id="A0A2G5F802"/>
<accession>A0A2G5F802</accession>
<dbReference type="PROSITE" id="PS50103">
    <property type="entry name" value="ZF_C3H1"/>
    <property type="match status" value="3"/>
</dbReference>
<feature type="region of interest" description="Disordered" evidence="7">
    <location>
        <begin position="576"/>
        <end position="639"/>
    </location>
</feature>
<feature type="region of interest" description="Disordered" evidence="7">
    <location>
        <begin position="359"/>
        <end position="505"/>
    </location>
</feature>
<gene>
    <name evidence="9" type="ORF">AQUCO_00201432v1</name>
</gene>
<feature type="domain" description="C3H1-type" evidence="8">
    <location>
        <begin position="118"/>
        <end position="144"/>
    </location>
</feature>
<evidence type="ECO:0000256" key="5">
    <source>
        <dbReference type="ARBA" id="ARBA00023125"/>
    </source>
</evidence>
<feature type="compositionally biased region" description="Acidic residues" evidence="7">
    <location>
        <begin position="683"/>
        <end position="692"/>
    </location>
</feature>
<keyword evidence="2" id="KW-0677">Repeat</keyword>
<dbReference type="STRING" id="218851.A0A2G5F802"/>
<feature type="zinc finger region" description="C3H1-type" evidence="6">
    <location>
        <begin position="53"/>
        <end position="79"/>
    </location>
</feature>
<dbReference type="PANTHER" id="PTHR15725:SF14">
    <property type="entry name" value="ZINC FINGER CCCH DOMAIN-CONTAINING PROTEIN 11A"/>
    <property type="match status" value="1"/>
</dbReference>
<keyword evidence="5" id="KW-0238">DNA-binding</keyword>
<dbReference type="Pfam" id="PF14608">
    <property type="entry name" value="zf-CCCH_2"/>
    <property type="match status" value="1"/>
</dbReference>
<feature type="region of interest" description="Disordered" evidence="7">
    <location>
        <begin position="299"/>
        <end position="319"/>
    </location>
</feature>
<feature type="compositionally biased region" description="Acidic residues" evidence="7">
    <location>
        <begin position="700"/>
        <end position="729"/>
    </location>
</feature>
<evidence type="ECO:0000256" key="2">
    <source>
        <dbReference type="ARBA" id="ARBA00022737"/>
    </source>
</evidence>
<protein>
    <recommendedName>
        <fullName evidence="8">C3H1-type domain-containing protein</fullName>
    </recommendedName>
</protein>
<dbReference type="AlphaFoldDB" id="A0A2G5F802"/>
<dbReference type="GO" id="GO:0008270">
    <property type="term" value="F:zinc ion binding"/>
    <property type="evidence" value="ECO:0007669"/>
    <property type="project" value="UniProtKB-KW"/>
</dbReference>
<feature type="domain" description="C3H1-type" evidence="8">
    <location>
        <begin position="22"/>
        <end position="51"/>
    </location>
</feature>
<feature type="compositionally biased region" description="Basic and acidic residues" evidence="7">
    <location>
        <begin position="411"/>
        <end position="439"/>
    </location>
</feature>
<feature type="compositionally biased region" description="Basic and acidic residues" evidence="7">
    <location>
        <begin position="625"/>
        <end position="635"/>
    </location>
</feature>
<evidence type="ECO:0000256" key="7">
    <source>
        <dbReference type="SAM" id="MobiDB-lite"/>
    </source>
</evidence>
<dbReference type="OrthoDB" id="5395350at2759"/>
<evidence type="ECO:0000313" key="9">
    <source>
        <dbReference type="EMBL" id="PIA64131.1"/>
    </source>
</evidence>
<evidence type="ECO:0000256" key="3">
    <source>
        <dbReference type="ARBA" id="ARBA00022771"/>
    </source>
</evidence>
<dbReference type="GO" id="GO:0003677">
    <property type="term" value="F:DNA binding"/>
    <property type="evidence" value="ECO:0007669"/>
    <property type="project" value="UniProtKB-KW"/>
</dbReference>
<keyword evidence="4 6" id="KW-0862">Zinc</keyword>
<dbReference type="EMBL" id="KZ305019">
    <property type="protein sequence ID" value="PIA64131.1"/>
    <property type="molecule type" value="Genomic_DNA"/>
</dbReference>
<dbReference type="PANTHER" id="PTHR15725">
    <property type="entry name" value="ZN-FINGER, C-X8-C-X5-C-X3-H TYPE-CONTAINING"/>
    <property type="match status" value="1"/>
</dbReference>
<sequence>MKAVTRESSQPQLIPSAEDEALKRNTDCVYFLASPLTCKKGIECEYRHSEEARMNPRDCWYWVNGNCLNPKCSFRHPPLDGLVGTPVGTSGKSALPPSLPVALSQSSATNFSAYNPVKQGTPCFYFQKGLCLKGDRCAFMHGSQPIDHATPQAPAPKITQSVPEPQTLKKPIWALEKCSQPNNNPQANVIRPVEVPAPVKPPIKAVARPLENGIAAEKSQRPVSFNNEPSRYKAVHVPSIIGGISVNRTHRGRQAQPFDDRSLRNGKEPDEFLVESSPGFDVLVDDELRESEYYQKEDDFGRMTGRGGRQLKSANEADYGRSAEYNSVAKFDRETYSDARGYDTYGRMQDQYAWEQRRASSERISERQAVPERRALPRAQSPEQFDEVDLRYRLSKQRKFNGSRSAVSPDSRGEFYRRDDRGRHVEDQRYHGYGRRDSHQISQENSLSNRLQGRISLPGRSSPDRNRSDSRIEKEMDRGRNWGTRLSPGRPSILSNPGRPQDRIRRRVDDEFNTESRNFRAPLLRRDESDNTIDFAGPKRLLELKKGPRISERGEEQQSRVKETYSVEKFRKLESYQDLEGSSSFEGPKPLREILKRKRQDKTAVPDDGSTRKEREETALTVGSDKQEADFKQETNDQVLSIKENANGFEDEEEEGLITEEIEGQPSVQKGSELETEDLIMIDNGEDEDFEGSDQRDVDSDYEQVEGDFKTEEDDNPDQEEEYSDEDGDDFAKRIGVMFS</sequence>
<reference evidence="9 10" key="1">
    <citation type="submission" date="2017-09" db="EMBL/GenBank/DDBJ databases">
        <title>WGS assembly of Aquilegia coerulea Goldsmith.</title>
        <authorList>
            <person name="Hodges S."/>
            <person name="Kramer E."/>
            <person name="Nordborg M."/>
            <person name="Tomkins J."/>
            <person name="Borevitz J."/>
            <person name="Derieg N."/>
            <person name="Yan J."/>
            <person name="Mihaltcheva S."/>
            <person name="Hayes R.D."/>
            <person name="Rokhsar D."/>
        </authorList>
    </citation>
    <scope>NUCLEOTIDE SEQUENCE [LARGE SCALE GENOMIC DNA]</scope>
    <source>
        <strain evidence="10">cv. Goldsmith</strain>
    </source>
</reference>
<dbReference type="Gene3D" id="4.10.1000.10">
    <property type="entry name" value="Zinc finger, CCCH-type"/>
    <property type="match status" value="1"/>
</dbReference>
<feature type="compositionally biased region" description="Basic and acidic residues" evidence="7">
    <location>
        <begin position="601"/>
        <end position="618"/>
    </location>
</feature>
<feature type="zinc finger region" description="C3H1-type" evidence="6">
    <location>
        <begin position="118"/>
        <end position="144"/>
    </location>
</feature>